<dbReference type="Proteomes" id="UP001234297">
    <property type="component" value="Chromosome 9"/>
</dbReference>
<protein>
    <submittedName>
        <fullName evidence="1">Uncharacterized protein</fullName>
    </submittedName>
</protein>
<comment type="caution">
    <text evidence="1">The sequence shown here is derived from an EMBL/GenBank/DDBJ whole genome shotgun (WGS) entry which is preliminary data.</text>
</comment>
<accession>A0ACC2KFV0</accession>
<dbReference type="EMBL" id="CM056817">
    <property type="protein sequence ID" value="KAJ8620007.1"/>
    <property type="molecule type" value="Genomic_DNA"/>
</dbReference>
<gene>
    <name evidence="1" type="ORF">MRB53_028536</name>
</gene>
<evidence type="ECO:0000313" key="2">
    <source>
        <dbReference type="Proteomes" id="UP001234297"/>
    </source>
</evidence>
<reference evidence="1 2" key="1">
    <citation type="journal article" date="2022" name="Hortic Res">
        <title>A haplotype resolved chromosomal level avocado genome allows analysis of novel avocado genes.</title>
        <authorList>
            <person name="Nath O."/>
            <person name="Fletcher S.J."/>
            <person name="Hayward A."/>
            <person name="Shaw L.M."/>
            <person name="Masouleh A.K."/>
            <person name="Furtado A."/>
            <person name="Henry R.J."/>
            <person name="Mitter N."/>
        </authorList>
    </citation>
    <scope>NUCLEOTIDE SEQUENCE [LARGE SCALE GENOMIC DNA]</scope>
    <source>
        <strain evidence="2">cv. Hass</strain>
    </source>
</reference>
<evidence type="ECO:0000313" key="1">
    <source>
        <dbReference type="EMBL" id="KAJ8620007.1"/>
    </source>
</evidence>
<name>A0ACC2KFV0_PERAE</name>
<sequence length="277" mass="30983">MIDSGSSTNLVARRVVRDLLLPTELFAQPYQLAWIASGHEANVFERCLVHFVGTYYHDYVWCVVIPIMTACRLLLGRPWQFGAAVMHDGGDNSYTIHCENLVVTVFPKVVNDIGWVRSPNVQDNGDQESIISESQSIYGVRSGDYQNVKALSIQEDLLALTEHANSFWRDAQQLDTLYNHTVGSGFNHPGVTNSSSFVESHVIEKSNNVNIGFYRTNEKGNEVEKAAQEMTPRYEQELELSSSQVGADDADDANAIEDQVVDQTMKFIEAFERTLGV</sequence>
<proteinExistence type="predicted"/>
<keyword evidence="2" id="KW-1185">Reference proteome</keyword>
<organism evidence="1 2">
    <name type="scientific">Persea americana</name>
    <name type="common">Avocado</name>
    <dbReference type="NCBI Taxonomy" id="3435"/>
    <lineage>
        <taxon>Eukaryota</taxon>
        <taxon>Viridiplantae</taxon>
        <taxon>Streptophyta</taxon>
        <taxon>Embryophyta</taxon>
        <taxon>Tracheophyta</taxon>
        <taxon>Spermatophyta</taxon>
        <taxon>Magnoliopsida</taxon>
        <taxon>Magnoliidae</taxon>
        <taxon>Laurales</taxon>
        <taxon>Lauraceae</taxon>
        <taxon>Persea</taxon>
    </lineage>
</organism>